<dbReference type="EMBL" id="UINC01054246">
    <property type="protein sequence ID" value="SVB71718.1"/>
    <property type="molecule type" value="Genomic_DNA"/>
</dbReference>
<evidence type="ECO:0000256" key="1">
    <source>
        <dbReference type="ARBA" id="ARBA00022481"/>
    </source>
</evidence>
<sequence>MNKIRDGFTLIELVIIMVILGVLAAVAIPKLGGSIDSSEIAAEDAVIGNLRSSLEVYAMDKVVEDSERSYPPDPFTALDNDLGSSWTYAAGTITHTRNDETTRAWTYTSGTGTVEEED</sequence>
<dbReference type="NCBIfam" id="TIGR02532">
    <property type="entry name" value="IV_pilin_GFxxxE"/>
    <property type="match status" value="1"/>
</dbReference>
<dbReference type="Pfam" id="PF07963">
    <property type="entry name" value="N_methyl"/>
    <property type="match status" value="1"/>
</dbReference>
<dbReference type="InterPro" id="IPR045584">
    <property type="entry name" value="Pilin-like"/>
</dbReference>
<keyword evidence="2" id="KW-0812">Transmembrane</keyword>
<dbReference type="InterPro" id="IPR000983">
    <property type="entry name" value="Bac_GSPG_pilin"/>
</dbReference>
<dbReference type="SUPFAM" id="SSF54523">
    <property type="entry name" value="Pili subunits"/>
    <property type="match status" value="1"/>
</dbReference>
<gene>
    <name evidence="3" type="ORF">METZ01_LOCUS224572</name>
</gene>
<dbReference type="PRINTS" id="PR00813">
    <property type="entry name" value="BCTERIALGSPG"/>
</dbReference>
<dbReference type="GO" id="GO:0015628">
    <property type="term" value="P:protein secretion by the type II secretion system"/>
    <property type="evidence" value="ECO:0007669"/>
    <property type="project" value="InterPro"/>
</dbReference>
<evidence type="ECO:0000256" key="2">
    <source>
        <dbReference type="SAM" id="Phobius"/>
    </source>
</evidence>
<feature type="transmembrane region" description="Helical" evidence="2">
    <location>
        <begin position="7"/>
        <end position="28"/>
    </location>
</feature>
<organism evidence="3">
    <name type="scientific">marine metagenome</name>
    <dbReference type="NCBI Taxonomy" id="408172"/>
    <lineage>
        <taxon>unclassified sequences</taxon>
        <taxon>metagenomes</taxon>
        <taxon>ecological metagenomes</taxon>
    </lineage>
</organism>
<dbReference type="GO" id="GO:0015627">
    <property type="term" value="C:type II protein secretion system complex"/>
    <property type="evidence" value="ECO:0007669"/>
    <property type="project" value="InterPro"/>
</dbReference>
<evidence type="ECO:0000313" key="3">
    <source>
        <dbReference type="EMBL" id="SVB71718.1"/>
    </source>
</evidence>
<dbReference type="Gene3D" id="3.30.700.10">
    <property type="entry name" value="Glycoprotein, Type 4 Pilin"/>
    <property type="match status" value="1"/>
</dbReference>
<dbReference type="AlphaFoldDB" id="A0A382G8Z4"/>
<accession>A0A382G8Z4</accession>
<name>A0A382G8Z4_9ZZZZ</name>
<proteinExistence type="predicted"/>
<evidence type="ECO:0008006" key="4">
    <source>
        <dbReference type="Google" id="ProtNLM"/>
    </source>
</evidence>
<keyword evidence="2" id="KW-0472">Membrane</keyword>
<protein>
    <recommendedName>
        <fullName evidence="4">Type II secretion system protein GspG C-terminal domain-containing protein</fullName>
    </recommendedName>
</protein>
<keyword evidence="1" id="KW-0488">Methylation</keyword>
<dbReference type="InterPro" id="IPR012902">
    <property type="entry name" value="N_methyl_site"/>
</dbReference>
<reference evidence="3" key="1">
    <citation type="submission" date="2018-05" db="EMBL/GenBank/DDBJ databases">
        <authorList>
            <person name="Lanie J.A."/>
            <person name="Ng W.-L."/>
            <person name="Kazmierczak K.M."/>
            <person name="Andrzejewski T.M."/>
            <person name="Davidsen T.M."/>
            <person name="Wayne K.J."/>
            <person name="Tettelin H."/>
            <person name="Glass J.I."/>
            <person name="Rusch D."/>
            <person name="Podicherti R."/>
            <person name="Tsui H.-C.T."/>
            <person name="Winkler M.E."/>
        </authorList>
    </citation>
    <scope>NUCLEOTIDE SEQUENCE</scope>
</reference>
<keyword evidence="2" id="KW-1133">Transmembrane helix</keyword>